<evidence type="ECO:0000313" key="4">
    <source>
        <dbReference type="Proteomes" id="UP000738359"/>
    </source>
</evidence>
<keyword evidence="4" id="KW-1185">Reference proteome</keyword>
<dbReference type="EMBL" id="JAAAHY010001754">
    <property type="protein sequence ID" value="KAF9946963.1"/>
    <property type="molecule type" value="Genomic_DNA"/>
</dbReference>
<feature type="domain" description="Carrier" evidence="2">
    <location>
        <begin position="45"/>
        <end position="123"/>
    </location>
</feature>
<gene>
    <name evidence="3" type="ORF">BGZ70_002939</name>
</gene>
<evidence type="ECO:0000256" key="1">
    <source>
        <dbReference type="SAM" id="MobiDB-lite"/>
    </source>
</evidence>
<evidence type="ECO:0000313" key="3">
    <source>
        <dbReference type="EMBL" id="KAF9946963.1"/>
    </source>
</evidence>
<dbReference type="PROSITE" id="PS50075">
    <property type="entry name" value="CARRIER"/>
    <property type="match status" value="1"/>
</dbReference>
<protein>
    <recommendedName>
        <fullName evidence="2">Carrier domain-containing protein</fullName>
    </recommendedName>
</protein>
<comment type="caution">
    <text evidence="3">The sequence shown here is derived from an EMBL/GenBank/DDBJ whole genome shotgun (WGS) entry which is preliminary data.</text>
</comment>
<dbReference type="InterPro" id="IPR009081">
    <property type="entry name" value="PP-bd_ACP"/>
</dbReference>
<dbReference type="OrthoDB" id="2416635at2759"/>
<sequence>MRAHTIHSTSSRTLLHTSTLRPYSASPPSSPSSSSTPANTSRVQDLVFKTVSEMLQIQDSPDEVRSKITLGSRLKADLGLDVFKTYQLLDKLEQEITELDISVEDADKAQTLEDIVTLVSKSSRHHSQ</sequence>
<organism evidence="3 4">
    <name type="scientific">Mortierella alpina</name>
    <name type="common">Oleaginous fungus</name>
    <name type="synonym">Mortierella renispora</name>
    <dbReference type="NCBI Taxonomy" id="64518"/>
    <lineage>
        <taxon>Eukaryota</taxon>
        <taxon>Fungi</taxon>
        <taxon>Fungi incertae sedis</taxon>
        <taxon>Mucoromycota</taxon>
        <taxon>Mortierellomycotina</taxon>
        <taxon>Mortierellomycetes</taxon>
        <taxon>Mortierellales</taxon>
        <taxon>Mortierellaceae</taxon>
        <taxon>Mortierella</taxon>
    </lineage>
</organism>
<proteinExistence type="predicted"/>
<feature type="region of interest" description="Disordered" evidence="1">
    <location>
        <begin position="1"/>
        <end position="41"/>
    </location>
</feature>
<name>A0A9P6ITP6_MORAP</name>
<feature type="compositionally biased region" description="Low complexity" evidence="1">
    <location>
        <begin position="7"/>
        <end position="41"/>
    </location>
</feature>
<dbReference type="AlphaFoldDB" id="A0A9P6ITP6"/>
<reference evidence="3" key="1">
    <citation type="journal article" date="2020" name="Fungal Divers.">
        <title>Resolving the Mortierellaceae phylogeny through synthesis of multi-gene phylogenetics and phylogenomics.</title>
        <authorList>
            <person name="Vandepol N."/>
            <person name="Liber J."/>
            <person name="Desiro A."/>
            <person name="Na H."/>
            <person name="Kennedy M."/>
            <person name="Barry K."/>
            <person name="Grigoriev I.V."/>
            <person name="Miller A.N."/>
            <person name="O'Donnell K."/>
            <person name="Stajich J.E."/>
            <person name="Bonito G."/>
        </authorList>
    </citation>
    <scope>NUCLEOTIDE SEQUENCE</scope>
    <source>
        <strain evidence="3">CK1249</strain>
    </source>
</reference>
<evidence type="ECO:0000259" key="2">
    <source>
        <dbReference type="PROSITE" id="PS50075"/>
    </source>
</evidence>
<accession>A0A9P6ITP6</accession>
<dbReference type="Gene3D" id="1.10.1200.10">
    <property type="entry name" value="ACP-like"/>
    <property type="match status" value="1"/>
</dbReference>
<dbReference type="InterPro" id="IPR036736">
    <property type="entry name" value="ACP-like_sf"/>
</dbReference>
<dbReference type="Proteomes" id="UP000738359">
    <property type="component" value="Unassembled WGS sequence"/>
</dbReference>
<dbReference type="SUPFAM" id="SSF47336">
    <property type="entry name" value="ACP-like"/>
    <property type="match status" value="1"/>
</dbReference>